<keyword evidence="4" id="KW-0472">Membrane</keyword>
<dbReference type="PROSITE" id="PS50109">
    <property type="entry name" value="HIS_KIN"/>
    <property type="match status" value="1"/>
</dbReference>
<feature type="coiled-coil region" evidence="3">
    <location>
        <begin position="153"/>
        <end position="180"/>
    </location>
</feature>
<evidence type="ECO:0000256" key="4">
    <source>
        <dbReference type="SAM" id="Phobius"/>
    </source>
</evidence>
<gene>
    <name evidence="6" type="ORF">ACG0Z3_07745</name>
</gene>
<dbReference type="RefSeq" id="WP_394396702.1">
    <property type="nucleotide sequence ID" value="NZ_JBIGHW010000003.1"/>
</dbReference>
<dbReference type="InterPro" id="IPR003594">
    <property type="entry name" value="HATPase_dom"/>
</dbReference>
<accession>A0ABW7FFR1</accession>
<dbReference type="SUPFAM" id="SSF55874">
    <property type="entry name" value="ATPase domain of HSP90 chaperone/DNA topoisomerase II/histidine kinase"/>
    <property type="match status" value="1"/>
</dbReference>
<dbReference type="Gene3D" id="3.30.565.10">
    <property type="entry name" value="Histidine kinase-like ATPase, C-terminal domain"/>
    <property type="match status" value="1"/>
</dbReference>
<dbReference type="EMBL" id="JBIGHW010000003">
    <property type="protein sequence ID" value="MFG6440570.1"/>
    <property type="molecule type" value="Genomic_DNA"/>
</dbReference>
<feature type="transmembrane region" description="Helical" evidence="4">
    <location>
        <begin position="87"/>
        <end position="111"/>
    </location>
</feature>
<feature type="domain" description="Histidine kinase" evidence="5">
    <location>
        <begin position="270"/>
        <end position="364"/>
    </location>
</feature>
<dbReference type="PRINTS" id="PR00344">
    <property type="entry name" value="BCTRLSENSOR"/>
</dbReference>
<dbReference type="Proteomes" id="UP001606301">
    <property type="component" value="Unassembled WGS sequence"/>
</dbReference>
<keyword evidence="7" id="KW-1185">Reference proteome</keyword>
<evidence type="ECO:0000313" key="7">
    <source>
        <dbReference type="Proteomes" id="UP001606301"/>
    </source>
</evidence>
<protein>
    <recommendedName>
        <fullName evidence="2">histidine kinase</fullName>
        <ecNumber evidence="2">2.7.13.3</ecNumber>
    </recommendedName>
</protein>
<dbReference type="InterPro" id="IPR036890">
    <property type="entry name" value="HATPase_C_sf"/>
</dbReference>
<dbReference type="InterPro" id="IPR010559">
    <property type="entry name" value="Sig_transdc_His_kin_internal"/>
</dbReference>
<keyword evidence="4" id="KW-0812">Transmembrane</keyword>
<dbReference type="Pfam" id="PF06580">
    <property type="entry name" value="His_kinase"/>
    <property type="match status" value="1"/>
</dbReference>
<evidence type="ECO:0000313" key="6">
    <source>
        <dbReference type="EMBL" id="MFG6440570.1"/>
    </source>
</evidence>
<keyword evidence="6" id="KW-0418">Kinase</keyword>
<name>A0ABW7FFR1_9BURK</name>
<dbReference type="PANTHER" id="PTHR34220:SF9">
    <property type="entry name" value="SIGNAL TRANSDUCTION HISTIDINE KINASE INTERNAL REGION DOMAIN-CONTAINING PROTEIN"/>
    <property type="match status" value="1"/>
</dbReference>
<sequence>MRDADGMSTTPSPQRHDWAIHIGGTVAICVIVGLLNYLIRGGQFAMSMLYSFSIGVQISAYIALLLQGVEWLLRRWHGAPSAPRKVWVGWIWMMPCVLLGSVMGFTSGQWLADTLSGNRSTLPWDLTDRRFALSLSFTLLVSLLSSMFFFAVYKLNAARLQQAQAERQAAEARLTLLQSQLEPHMLFNTLAHLRVLIKLRPDEAQQMLDRLIDYLRATLLASRSTEHTLAEEFERLSDYLALMQLRMGERLRVRLDLPAALAGLGVPPLLLQPLVENAIQHGLEPHVDGGELRVSAALQGRRLTLEVADNGTGLPAKPSAAGAGTGFGLAQVRERLAQRYGDAAHFELTPQAGGGSMARIELPA</sequence>
<evidence type="ECO:0000256" key="2">
    <source>
        <dbReference type="ARBA" id="ARBA00012438"/>
    </source>
</evidence>
<proteinExistence type="predicted"/>
<evidence type="ECO:0000259" key="5">
    <source>
        <dbReference type="PROSITE" id="PS50109"/>
    </source>
</evidence>
<comment type="caution">
    <text evidence="6">The sequence shown here is derived from an EMBL/GenBank/DDBJ whole genome shotgun (WGS) entry which is preliminary data.</text>
</comment>
<dbReference type="PANTHER" id="PTHR34220">
    <property type="entry name" value="SENSOR HISTIDINE KINASE YPDA"/>
    <property type="match status" value="1"/>
</dbReference>
<keyword evidence="4" id="KW-1133">Transmembrane helix</keyword>
<organism evidence="6 7">
    <name type="scientific">Pelomonas margarita</name>
    <dbReference type="NCBI Taxonomy" id="3299031"/>
    <lineage>
        <taxon>Bacteria</taxon>
        <taxon>Pseudomonadati</taxon>
        <taxon>Pseudomonadota</taxon>
        <taxon>Betaproteobacteria</taxon>
        <taxon>Burkholderiales</taxon>
        <taxon>Sphaerotilaceae</taxon>
        <taxon>Roseateles</taxon>
    </lineage>
</organism>
<keyword evidence="6" id="KW-0808">Transferase</keyword>
<dbReference type="SMART" id="SM00387">
    <property type="entry name" value="HATPase_c"/>
    <property type="match status" value="1"/>
</dbReference>
<dbReference type="InterPro" id="IPR004358">
    <property type="entry name" value="Sig_transdc_His_kin-like_C"/>
</dbReference>
<feature type="transmembrane region" description="Helical" evidence="4">
    <location>
        <begin position="45"/>
        <end position="66"/>
    </location>
</feature>
<evidence type="ECO:0000256" key="1">
    <source>
        <dbReference type="ARBA" id="ARBA00000085"/>
    </source>
</evidence>
<keyword evidence="3" id="KW-0175">Coiled coil</keyword>
<dbReference type="Pfam" id="PF02518">
    <property type="entry name" value="HATPase_c"/>
    <property type="match status" value="1"/>
</dbReference>
<dbReference type="InterPro" id="IPR005467">
    <property type="entry name" value="His_kinase_dom"/>
</dbReference>
<feature type="transmembrane region" description="Helical" evidence="4">
    <location>
        <begin position="20"/>
        <end position="39"/>
    </location>
</feature>
<evidence type="ECO:0000256" key="3">
    <source>
        <dbReference type="SAM" id="Coils"/>
    </source>
</evidence>
<dbReference type="InterPro" id="IPR050640">
    <property type="entry name" value="Bact_2-comp_sensor_kinase"/>
</dbReference>
<dbReference type="EC" id="2.7.13.3" evidence="2"/>
<dbReference type="GO" id="GO:0004673">
    <property type="term" value="F:protein histidine kinase activity"/>
    <property type="evidence" value="ECO:0007669"/>
    <property type="project" value="UniProtKB-EC"/>
</dbReference>
<reference evidence="6 7" key="1">
    <citation type="submission" date="2024-08" db="EMBL/GenBank/DDBJ databases">
        <authorList>
            <person name="Lu H."/>
        </authorList>
    </citation>
    <scope>NUCLEOTIDE SEQUENCE [LARGE SCALE GENOMIC DNA]</scope>
    <source>
        <strain evidence="6 7">LKC17W</strain>
    </source>
</reference>
<comment type="catalytic activity">
    <reaction evidence="1">
        <text>ATP + protein L-histidine = ADP + protein N-phospho-L-histidine.</text>
        <dbReference type="EC" id="2.7.13.3"/>
    </reaction>
</comment>
<feature type="transmembrane region" description="Helical" evidence="4">
    <location>
        <begin position="131"/>
        <end position="153"/>
    </location>
</feature>